<dbReference type="PANTHER" id="PTHR13989">
    <property type="entry name" value="REPLICATION PROTEIN A-RELATED"/>
    <property type="match status" value="1"/>
</dbReference>
<dbReference type="GO" id="GO:0006289">
    <property type="term" value="P:nucleotide-excision repair"/>
    <property type="evidence" value="ECO:0007669"/>
    <property type="project" value="TreeGrafter"/>
</dbReference>
<dbReference type="GO" id="GO:0035861">
    <property type="term" value="C:site of double-strand break"/>
    <property type="evidence" value="ECO:0007669"/>
    <property type="project" value="TreeGrafter"/>
</dbReference>
<dbReference type="InterPro" id="IPR012340">
    <property type="entry name" value="NA-bd_OB-fold"/>
</dbReference>
<feature type="compositionally biased region" description="Basic and acidic residues" evidence="5">
    <location>
        <begin position="26"/>
        <end position="37"/>
    </location>
</feature>
<evidence type="ECO:0000256" key="4">
    <source>
        <dbReference type="ARBA" id="ARBA00023242"/>
    </source>
</evidence>
<dbReference type="Gene3D" id="1.10.10.10">
    <property type="entry name" value="Winged helix-like DNA-binding domain superfamily/Winged helix DNA-binding domain"/>
    <property type="match status" value="1"/>
</dbReference>
<dbReference type="GO" id="GO:0000724">
    <property type="term" value="P:double-strand break repair via homologous recombination"/>
    <property type="evidence" value="ECO:0007669"/>
    <property type="project" value="TreeGrafter"/>
</dbReference>
<dbReference type="GO" id="GO:0006260">
    <property type="term" value="P:DNA replication"/>
    <property type="evidence" value="ECO:0007669"/>
    <property type="project" value="TreeGrafter"/>
</dbReference>
<dbReference type="OrthoDB" id="25571at2759"/>
<dbReference type="InterPro" id="IPR014892">
    <property type="entry name" value="RPA_C"/>
</dbReference>
<dbReference type="InterPro" id="IPR036390">
    <property type="entry name" value="WH_DNA-bd_sf"/>
</dbReference>
<evidence type="ECO:0000256" key="2">
    <source>
        <dbReference type="ARBA" id="ARBA00007815"/>
    </source>
</evidence>
<evidence type="ECO:0000256" key="3">
    <source>
        <dbReference type="ARBA" id="ARBA00023125"/>
    </source>
</evidence>
<dbReference type="InterPro" id="IPR040260">
    <property type="entry name" value="RFA2-like"/>
</dbReference>
<dbReference type="Proteomes" id="UP000494165">
    <property type="component" value="Unassembled WGS sequence"/>
</dbReference>
<dbReference type="GO" id="GO:0003697">
    <property type="term" value="F:single-stranded DNA binding"/>
    <property type="evidence" value="ECO:0007669"/>
    <property type="project" value="TreeGrafter"/>
</dbReference>
<dbReference type="AlphaFoldDB" id="A0A8S1DM73"/>
<keyword evidence="4" id="KW-0539">Nucleus</keyword>
<comment type="caution">
    <text evidence="7">The sequence shown here is derived from an EMBL/GenBank/DDBJ whole genome shotgun (WGS) entry which is preliminary data.</text>
</comment>
<evidence type="ECO:0000259" key="6">
    <source>
        <dbReference type="Pfam" id="PF08784"/>
    </source>
</evidence>
<gene>
    <name evidence="7" type="ORF">CLODIP_2_CD02697</name>
</gene>
<proteinExistence type="inferred from homology"/>
<evidence type="ECO:0000256" key="1">
    <source>
        <dbReference type="ARBA" id="ARBA00004123"/>
    </source>
</evidence>
<dbReference type="EMBL" id="CADEPI010000229">
    <property type="protein sequence ID" value="CAB3381261.1"/>
    <property type="molecule type" value="Genomic_DNA"/>
</dbReference>
<organism evidence="7 8">
    <name type="scientific">Cloeon dipterum</name>
    <dbReference type="NCBI Taxonomy" id="197152"/>
    <lineage>
        <taxon>Eukaryota</taxon>
        <taxon>Metazoa</taxon>
        <taxon>Ecdysozoa</taxon>
        <taxon>Arthropoda</taxon>
        <taxon>Hexapoda</taxon>
        <taxon>Insecta</taxon>
        <taxon>Pterygota</taxon>
        <taxon>Palaeoptera</taxon>
        <taxon>Ephemeroptera</taxon>
        <taxon>Pisciforma</taxon>
        <taxon>Baetidae</taxon>
        <taxon>Cloeon</taxon>
    </lineage>
</organism>
<accession>A0A8S1DM73</accession>
<dbReference type="SUPFAM" id="SSF50249">
    <property type="entry name" value="Nucleic acid-binding proteins"/>
    <property type="match status" value="1"/>
</dbReference>
<name>A0A8S1DM73_9INSE</name>
<comment type="subcellular location">
    <subcellularLocation>
        <location evidence="1">Nucleus</location>
    </subcellularLocation>
</comment>
<keyword evidence="8" id="KW-1185">Reference proteome</keyword>
<comment type="similarity">
    <text evidence="2">Belongs to the replication factor A protein 2 family.</text>
</comment>
<dbReference type="PANTHER" id="PTHR13989:SF16">
    <property type="entry name" value="REPLICATION PROTEIN A2"/>
    <property type="match status" value="1"/>
</dbReference>
<dbReference type="InterPro" id="IPR036388">
    <property type="entry name" value="WH-like_DNA-bd_sf"/>
</dbReference>
<dbReference type="GO" id="GO:0005662">
    <property type="term" value="C:DNA replication factor A complex"/>
    <property type="evidence" value="ECO:0007669"/>
    <property type="project" value="TreeGrafter"/>
</dbReference>
<reference evidence="7 8" key="1">
    <citation type="submission" date="2020-04" db="EMBL/GenBank/DDBJ databases">
        <authorList>
            <person name="Alioto T."/>
            <person name="Alioto T."/>
            <person name="Gomez Garrido J."/>
        </authorList>
    </citation>
    <scope>NUCLEOTIDE SEQUENCE [LARGE SCALE GENOMIC DNA]</scope>
</reference>
<feature type="region of interest" description="Disordered" evidence="5">
    <location>
        <begin position="1"/>
        <end position="37"/>
    </location>
</feature>
<feature type="domain" description="Replication protein A C-terminal" evidence="6">
    <location>
        <begin position="188"/>
        <end position="248"/>
    </location>
</feature>
<dbReference type="Pfam" id="PF08784">
    <property type="entry name" value="RPA_C"/>
    <property type="match status" value="1"/>
</dbReference>
<evidence type="ECO:0000313" key="7">
    <source>
        <dbReference type="EMBL" id="CAB3381261.1"/>
    </source>
</evidence>
<sequence length="256" mass="27785">MAFNKGMHDSQTAAGFFDESMTSPTVEKKRDGPKRDQSIGNVTIQQILACNGDSFTIGSMEITLVKVLARVKQITVSAVKTEYLLEDETGSMVGVQWRDGDSGNEEDVTSPVVENSLCMVVGSIREVESKKNLLVLNICAVDNPSLVTQHLLSIIHMKLSAAVMEANPMAPAIAAPAAANGHDNVMPVPTNKNEIIALFIKKTGSGSEVGVNRDRIVQEFSKRYTVKEIDEALAYLCDEGQLYTTSDDSHYKSADD</sequence>
<keyword evidence="3" id="KW-0238">DNA-binding</keyword>
<dbReference type="GO" id="GO:0000781">
    <property type="term" value="C:chromosome, telomeric region"/>
    <property type="evidence" value="ECO:0007669"/>
    <property type="project" value="TreeGrafter"/>
</dbReference>
<protein>
    <recommendedName>
        <fullName evidence="6">Replication protein A C-terminal domain-containing protein</fullName>
    </recommendedName>
</protein>
<evidence type="ECO:0000256" key="5">
    <source>
        <dbReference type="SAM" id="MobiDB-lite"/>
    </source>
</evidence>
<dbReference type="Gene3D" id="2.40.50.140">
    <property type="entry name" value="Nucleic acid-binding proteins"/>
    <property type="match status" value="1"/>
</dbReference>
<evidence type="ECO:0000313" key="8">
    <source>
        <dbReference type="Proteomes" id="UP000494165"/>
    </source>
</evidence>
<dbReference type="SUPFAM" id="SSF46785">
    <property type="entry name" value="Winged helix' DNA-binding domain"/>
    <property type="match status" value="1"/>
</dbReference>